<dbReference type="AlphaFoldDB" id="A0A438EVE8"/>
<proteinExistence type="predicted"/>
<reference evidence="2 3" key="1">
    <citation type="journal article" date="2018" name="PLoS Genet.">
        <title>Population sequencing reveals clonal diversity and ancestral inbreeding in the grapevine cultivar Chardonnay.</title>
        <authorList>
            <person name="Roach M.J."/>
            <person name="Johnson D.L."/>
            <person name="Bohlmann J."/>
            <person name="van Vuuren H.J."/>
            <person name="Jones S.J."/>
            <person name="Pretorius I.S."/>
            <person name="Schmidt S.A."/>
            <person name="Borneman A.R."/>
        </authorList>
    </citation>
    <scope>NUCLEOTIDE SEQUENCE [LARGE SCALE GENOMIC DNA]</scope>
    <source>
        <strain evidence="3">cv. Chardonnay</strain>
        <tissue evidence="2">Leaf</tissue>
    </source>
</reference>
<sequence>MRSLNRWTFSNPIKLKLKINLERKLKSLNLIVVVSTTVDMMDQVNNIQDLLQDTHKNVALFLSTSYQGLQVKMVTMLGLIQDVNPESPDTLELPPTHNEEPTPIHEEEQQQPQLEVPLR</sequence>
<comment type="caution">
    <text evidence="2">The sequence shown here is derived from an EMBL/GenBank/DDBJ whole genome shotgun (WGS) entry which is preliminary data.</text>
</comment>
<dbReference type="EMBL" id="QGNW01001179">
    <property type="protein sequence ID" value="RVW51663.1"/>
    <property type="molecule type" value="Genomic_DNA"/>
</dbReference>
<evidence type="ECO:0000313" key="3">
    <source>
        <dbReference type="Proteomes" id="UP000288805"/>
    </source>
</evidence>
<gene>
    <name evidence="2" type="ORF">CK203_066640</name>
</gene>
<evidence type="ECO:0000256" key="1">
    <source>
        <dbReference type="SAM" id="MobiDB-lite"/>
    </source>
</evidence>
<feature type="compositionally biased region" description="Low complexity" evidence="1">
    <location>
        <begin position="110"/>
        <end position="119"/>
    </location>
</feature>
<evidence type="ECO:0000313" key="2">
    <source>
        <dbReference type="EMBL" id="RVW51663.1"/>
    </source>
</evidence>
<accession>A0A438EVE8</accession>
<protein>
    <submittedName>
        <fullName evidence="2">Uncharacterized protein</fullName>
    </submittedName>
</protein>
<feature type="region of interest" description="Disordered" evidence="1">
    <location>
        <begin position="84"/>
        <end position="119"/>
    </location>
</feature>
<name>A0A438EVE8_VITVI</name>
<organism evidence="2 3">
    <name type="scientific">Vitis vinifera</name>
    <name type="common">Grape</name>
    <dbReference type="NCBI Taxonomy" id="29760"/>
    <lineage>
        <taxon>Eukaryota</taxon>
        <taxon>Viridiplantae</taxon>
        <taxon>Streptophyta</taxon>
        <taxon>Embryophyta</taxon>
        <taxon>Tracheophyta</taxon>
        <taxon>Spermatophyta</taxon>
        <taxon>Magnoliopsida</taxon>
        <taxon>eudicotyledons</taxon>
        <taxon>Gunneridae</taxon>
        <taxon>Pentapetalae</taxon>
        <taxon>rosids</taxon>
        <taxon>Vitales</taxon>
        <taxon>Vitaceae</taxon>
        <taxon>Viteae</taxon>
        <taxon>Vitis</taxon>
    </lineage>
</organism>
<feature type="compositionally biased region" description="Basic and acidic residues" evidence="1">
    <location>
        <begin position="97"/>
        <end position="108"/>
    </location>
</feature>
<dbReference type="Proteomes" id="UP000288805">
    <property type="component" value="Unassembled WGS sequence"/>
</dbReference>